<dbReference type="InterPro" id="IPR010982">
    <property type="entry name" value="Lambda_DNA-bd_dom_sf"/>
</dbReference>
<dbReference type="Proteomes" id="UP001193920">
    <property type="component" value="Unassembled WGS sequence"/>
</dbReference>
<feature type="compositionally biased region" description="Basic and acidic residues" evidence="1">
    <location>
        <begin position="66"/>
        <end position="75"/>
    </location>
</feature>
<name>A0AAW3Z1C1_9GAMM</name>
<evidence type="ECO:0000256" key="1">
    <source>
        <dbReference type="SAM" id="MobiDB-lite"/>
    </source>
</evidence>
<reference evidence="2" key="2">
    <citation type="journal article" date="2024" name="Toxins">
        <title>Genome Sequence Analysis of Native Xenorhabdus Strains Isolated from Entomopathogenic Nematodes in Argentina.</title>
        <authorList>
            <person name="Palma L."/>
            <person name="Frizzo L."/>
            <person name="Kaiser S."/>
            <person name="Berry C."/>
            <person name="Caballero P."/>
            <person name="Bode H.B."/>
            <person name="Del Valle E.E."/>
        </authorList>
    </citation>
    <scope>NUCLEOTIDE SEQUENCE</scope>
    <source>
        <strain evidence="2">M</strain>
    </source>
</reference>
<evidence type="ECO:0008006" key="3">
    <source>
        <dbReference type="Google" id="ProtNLM"/>
    </source>
</evidence>
<dbReference type="InterPro" id="IPR038202">
    <property type="entry name" value="Cro_sf"/>
</dbReference>
<dbReference type="GeneID" id="97124300"/>
<gene>
    <name evidence="2" type="ORF">ID854_17910</name>
</gene>
<sequence>MEKISLAEYVRLNGQVKTARLIGVHQTAISKALRSGRKIFLVRQDDGTYEAEECRPFPSQKQALGENKDEYQEYD</sequence>
<dbReference type="GO" id="GO:0006355">
    <property type="term" value="P:regulation of DNA-templated transcription"/>
    <property type="evidence" value="ECO:0007669"/>
    <property type="project" value="InterPro"/>
</dbReference>
<dbReference type="EMBL" id="JACXBF010000469">
    <property type="protein sequence ID" value="MBD2802263.1"/>
    <property type="molecule type" value="Genomic_DNA"/>
</dbReference>
<evidence type="ECO:0000313" key="2">
    <source>
        <dbReference type="EMBL" id="MBD2802263.1"/>
    </source>
</evidence>
<dbReference type="AlphaFoldDB" id="A0AAW3Z1C1"/>
<dbReference type="PIRSF" id="PIRSF003217">
    <property type="entry name" value="Cro_protein"/>
    <property type="match status" value="1"/>
</dbReference>
<organism evidence="2">
    <name type="scientific">Xenorhabdus szentirmaii</name>
    <dbReference type="NCBI Taxonomy" id="290112"/>
    <lineage>
        <taxon>Bacteria</taxon>
        <taxon>Pseudomonadati</taxon>
        <taxon>Pseudomonadota</taxon>
        <taxon>Gammaproteobacteria</taxon>
        <taxon>Enterobacterales</taxon>
        <taxon>Morganellaceae</taxon>
        <taxon>Xenorhabdus</taxon>
    </lineage>
</organism>
<dbReference type="Pfam" id="PF09048">
    <property type="entry name" value="Cro"/>
    <property type="match status" value="1"/>
</dbReference>
<comment type="caution">
    <text evidence="2">The sequence shown here is derived from an EMBL/GenBank/DDBJ whole genome shotgun (WGS) entry which is preliminary data.</text>
</comment>
<protein>
    <recommendedName>
        <fullName evidence="3">Regulatory protein</fullName>
    </recommendedName>
</protein>
<dbReference type="Gene3D" id="3.30.240.10">
    <property type="entry name" value="CRO Repressor"/>
    <property type="match status" value="1"/>
</dbReference>
<dbReference type="GO" id="GO:0003677">
    <property type="term" value="F:DNA binding"/>
    <property type="evidence" value="ECO:0007669"/>
    <property type="project" value="InterPro"/>
</dbReference>
<dbReference type="RefSeq" id="WP_038240837.1">
    <property type="nucleotide sequence ID" value="NZ_CAWNPE010000001.1"/>
</dbReference>
<reference evidence="2" key="1">
    <citation type="submission" date="2020-09" db="EMBL/GenBank/DDBJ databases">
        <authorList>
            <person name="Palma L."/>
            <person name="Caballero P."/>
            <person name="Berry C."/>
            <person name="Del Valle E."/>
        </authorList>
    </citation>
    <scope>NUCLEOTIDE SEQUENCE</scope>
    <source>
        <strain evidence="2">M</strain>
    </source>
</reference>
<dbReference type="SUPFAM" id="SSF47413">
    <property type="entry name" value="lambda repressor-like DNA-binding domains"/>
    <property type="match status" value="1"/>
</dbReference>
<feature type="region of interest" description="Disordered" evidence="1">
    <location>
        <begin position="51"/>
        <end position="75"/>
    </location>
</feature>
<accession>A0AAW3Z1C1</accession>
<dbReference type="InterPro" id="IPR000655">
    <property type="entry name" value="Cro-like"/>
</dbReference>
<proteinExistence type="predicted"/>